<accession>A0A7Y9JJX8</accession>
<sequence>MILGLGVATLAMRVRAFLLRAVGWLAFQGIRQ</sequence>
<proteinExistence type="predicted"/>
<comment type="caution">
    <text evidence="1">The sequence shown here is derived from an EMBL/GenBank/DDBJ whole genome shotgun (WGS) entry which is preliminary data.</text>
</comment>
<organism evidence="1 2">
    <name type="scientific">Actinomadura luteofluorescens</name>
    <dbReference type="NCBI Taxonomy" id="46163"/>
    <lineage>
        <taxon>Bacteria</taxon>
        <taxon>Bacillati</taxon>
        <taxon>Actinomycetota</taxon>
        <taxon>Actinomycetes</taxon>
        <taxon>Streptosporangiales</taxon>
        <taxon>Thermomonosporaceae</taxon>
        <taxon>Actinomadura</taxon>
    </lineage>
</organism>
<evidence type="ECO:0000313" key="2">
    <source>
        <dbReference type="Proteomes" id="UP000529783"/>
    </source>
</evidence>
<evidence type="ECO:0000313" key="1">
    <source>
        <dbReference type="EMBL" id="NYD51685.1"/>
    </source>
</evidence>
<reference evidence="1 2" key="1">
    <citation type="submission" date="2020-07" db="EMBL/GenBank/DDBJ databases">
        <title>Sequencing the genomes of 1000 actinobacteria strains.</title>
        <authorList>
            <person name="Klenk H.-P."/>
        </authorList>
    </citation>
    <scope>NUCLEOTIDE SEQUENCE [LARGE SCALE GENOMIC DNA]</scope>
    <source>
        <strain evidence="1 2">DSM 40398</strain>
    </source>
</reference>
<dbReference type="AlphaFoldDB" id="A0A7Y9JJX8"/>
<keyword evidence="2" id="KW-1185">Reference proteome</keyword>
<dbReference type="EMBL" id="JACCBA010000001">
    <property type="protein sequence ID" value="NYD51685.1"/>
    <property type="molecule type" value="Genomic_DNA"/>
</dbReference>
<name>A0A7Y9JJX8_9ACTN</name>
<gene>
    <name evidence="1" type="ORF">BJY14_007668</name>
</gene>
<dbReference type="Proteomes" id="UP000529783">
    <property type="component" value="Unassembled WGS sequence"/>
</dbReference>
<protein>
    <submittedName>
        <fullName evidence="1">Uncharacterized protein</fullName>
    </submittedName>
</protein>